<name>A0AA95KPW8_9GAMM</name>
<reference evidence="2" key="1">
    <citation type="journal article" date="2023" name="Int. J. Mol. Sci.">
        <title>Metagenomics Revealed a New Genus 'Candidatus Thiocaldithrix dubininis' gen. nov., sp. nov. and a New Species 'Candidatus Thiothrix putei' sp. nov. in the Family Thiotrichaceae, Some Members of Which Have Traits of Both Na+- and H+-Motive Energetics.</title>
        <authorList>
            <person name="Ravin N.V."/>
            <person name="Muntyan M.S."/>
            <person name="Smolyakov D.D."/>
            <person name="Rudenko T.S."/>
            <person name="Beletsky A.V."/>
            <person name="Mardanov A.V."/>
            <person name="Grabovich M.Y."/>
        </authorList>
    </citation>
    <scope>NUCLEOTIDE SEQUENCE</scope>
    <source>
        <strain evidence="2">GKL-02</strain>
    </source>
</reference>
<dbReference type="Proteomes" id="UP001301326">
    <property type="component" value="Chromosome"/>
</dbReference>
<proteinExistence type="predicted"/>
<dbReference type="EMBL" id="CP124756">
    <property type="protein sequence ID" value="WGZ94428.1"/>
    <property type="molecule type" value="Genomic_DNA"/>
</dbReference>
<accession>A0AA95KPW8</accession>
<feature type="compositionally biased region" description="Basic and acidic residues" evidence="1">
    <location>
        <begin position="10"/>
        <end position="20"/>
    </location>
</feature>
<protein>
    <submittedName>
        <fullName evidence="2">Ig-like domain-containing protein</fullName>
    </submittedName>
</protein>
<dbReference type="KEGG" id="tput:QJT81_00110"/>
<dbReference type="AlphaFoldDB" id="A0AA95KPW8"/>
<dbReference type="Pfam" id="PF17963">
    <property type="entry name" value="Big_9"/>
    <property type="match status" value="1"/>
</dbReference>
<sequence length="100" mass="10296">MRTAQLDAVDPEKPVAKDDSAATTPGTPVSINVLVNDTDPNGDALKIISFIQGNNGSITQVGKNLVYTPIAGFTGTDSFIYAIADPSGNQSTATVTVSVQ</sequence>
<reference evidence="2" key="2">
    <citation type="submission" date="2023-04" db="EMBL/GenBank/DDBJ databases">
        <authorList>
            <person name="Beletskiy A.V."/>
            <person name="Mardanov A.V."/>
            <person name="Ravin N.V."/>
        </authorList>
    </citation>
    <scope>NUCLEOTIDE SEQUENCE</scope>
    <source>
        <strain evidence="2">GKL-02</strain>
    </source>
</reference>
<feature type="region of interest" description="Disordered" evidence="1">
    <location>
        <begin position="1"/>
        <end position="35"/>
    </location>
</feature>
<feature type="compositionally biased region" description="Polar residues" evidence="1">
    <location>
        <begin position="21"/>
        <end position="35"/>
    </location>
</feature>
<gene>
    <name evidence="2" type="ORF">QJT81_00110</name>
</gene>
<dbReference type="Gene3D" id="2.60.40.3440">
    <property type="match status" value="1"/>
</dbReference>
<evidence type="ECO:0000313" key="2">
    <source>
        <dbReference type="EMBL" id="WGZ94428.1"/>
    </source>
</evidence>
<organism evidence="2">
    <name type="scientific">Candidatus Thiothrix putei</name>
    <dbReference type="NCBI Taxonomy" id="3080811"/>
    <lineage>
        <taxon>Bacteria</taxon>
        <taxon>Pseudomonadati</taxon>
        <taxon>Pseudomonadota</taxon>
        <taxon>Gammaproteobacteria</taxon>
        <taxon>Thiotrichales</taxon>
        <taxon>Thiotrichaceae</taxon>
        <taxon>Thiothrix</taxon>
    </lineage>
</organism>
<evidence type="ECO:0000256" key="1">
    <source>
        <dbReference type="SAM" id="MobiDB-lite"/>
    </source>
</evidence>